<feature type="transmembrane region" description="Helical" evidence="1">
    <location>
        <begin position="43"/>
        <end position="64"/>
    </location>
</feature>
<dbReference type="GO" id="GO:0015179">
    <property type="term" value="F:L-amino acid transmembrane transporter activity"/>
    <property type="evidence" value="ECO:0007669"/>
    <property type="project" value="TreeGrafter"/>
</dbReference>
<keyword evidence="1" id="KW-1133">Transmembrane helix</keyword>
<accession>A0A383B9M5</accession>
<dbReference type="PANTHER" id="PTHR11785">
    <property type="entry name" value="AMINO ACID TRANSPORTER"/>
    <property type="match status" value="1"/>
</dbReference>
<keyword evidence="1" id="KW-0812">Transmembrane</keyword>
<reference evidence="2" key="1">
    <citation type="submission" date="2018-05" db="EMBL/GenBank/DDBJ databases">
        <authorList>
            <person name="Lanie J.A."/>
            <person name="Ng W.-L."/>
            <person name="Kazmierczak K.M."/>
            <person name="Andrzejewski T.M."/>
            <person name="Davidsen T.M."/>
            <person name="Wayne K.J."/>
            <person name="Tettelin H."/>
            <person name="Glass J.I."/>
            <person name="Rusch D."/>
            <person name="Podicherti R."/>
            <person name="Tsui H.-C.T."/>
            <person name="Winkler M.E."/>
        </authorList>
    </citation>
    <scope>NUCLEOTIDE SEQUENCE</scope>
</reference>
<gene>
    <name evidence="2" type="ORF">METZ01_LOCUS469691</name>
</gene>
<dbReference type="EMBL" id="UINC01198744">
    <property type="protein sequence ID" value="SVE16837.1"/>
    <property type="molecule type" value="Genomic_DNA"/>
</dbReference>
<protein>
    <recommendedName>
        <fullName evidence="3">Amino acid permease/ SLC12A domain-containing protein</fullName>
    </recommendedName>
</protein>
<dbReference type="Gene3D" id="1.20.1740.10">
    <property type="entry name" value="Amino acid/polyamine transporter I"/>
    <property type="match status" value="1"/>
</dbReference>
<sequence>MQQAPETNRHISVRTASAFVVASMIGTGVFTSLGFQLVEIQAVFPLLMLWIIGGVVALLGALTYSELA</sequence>
<keyword evidence="1" id="KW-0472">Membrane</keyword>
<feature type="transmembrane region" description="Helical" evidence="1">
    <location>
        <begin position="12"/>
        <end position="37"/>
    </location>
</feature>
<dbReference type="AlphaFoldDB" id="A0A383B9M5"/>
<proteinExistence type="predicted"/>
<name>A0A383B9M5_9ZZZZ</name>
<evidence type="ECO:0008006" key="3">
    <source>
        <dbReference type="Google" id="ProtNLM"/>
    </source>
</evidence>
<organism evidence="2">
    <name type="scientific">marine metagenome</name>
    <dbReference type="NCBI Taxonomy" id="408172"/>
    <lineage>
        <taxon>unclassified sequences</taxon>
        <taxon>metagenomes</taxon>
        <taxon>ecological metagenomes</taxon>
    </lineage>
</organism>
<evidence type="ECO:0000313" key="2">
    <source>
        <dbReference type="EMBL" id="SVE16837.1"/>
    </source>
</evidence>
<dbReference type="InterPro" id="IPR050598">
    <property type="entry name" value="AminoAcid_Transporter"/>
</dbReference>
<feature type="non-terminal residue" evidence="2">
    <location>
        <position position="68"/>
    </location>
</feature>
<evidence type="ECO:0000256" key="1">
    <source>
        <dbReference type="SAM" id="Phobius"/>
    </source>
</evidence>
<dbReference type="PANTHER" id="PTHR11785:SF512">
    <property type="entry name" value="SOBREMESA, ISOFORM B"/>
    <property type="match status" value="1"/>
</dbReference>